<reference evidence="10 11" key="1">
    <citation type="submission" date="2018-10" db="EMBL/GenBank/DDBJ databases">
        <title>Genome assembly for a Yunnan-Guizhou Plateau 3E fish, Anabarilius grahami (Regan), and its evolutionary and genetic applications.</title>
        <authorList>
            <person name="Jiang W."/>
        </authorList>
    </citation>
    <scope>NUCLEOTIDE SEQUENCE [LARGE SCALE GENOMIC DNA]</scope>
    <source>
        <strain evidence="10">AG-KIZ</strain>
        <tissue evidence="10">Muscle</tissue>
    </source>
</reference>
<feature type="binding site" evidence="7">
    <location>
        <position position="517"/>
    </location>
    <ligand>
        <name>ATP</name>
        <dbReference type="ChEBI" id="CHEBI:30616"/>
    </ligand>
</feature>
<feature type="repeat" description="ARM" evidence="6">
    <location>
        <begin position="280"/>
        <end position="322"/>
    </location>
</feature>
<feature type="domain" description="Protein kinase" evidence="9">
    <location>
        <begin position="488"/>
        <end position="718"/>
    </location>
</feature>
<dbReference type="InterPro" id="IPR017441">
    <property type="entry name" value="Protein_kinase_ATP_BS"/>
</dbReference>
<accession>A0A3N0YIK4</accession>
<evidence type="ECO:0000256" key="8">
    <source>
        <dbReference type="SAM" id="MobiDB-lite"/>
    </source>
</evidence>
<evidence type="ECO:0000256" key="5">
    <source>
        <dbReference type="ARBA" id="ARBA00022840"/>
    </source>
</evidence>
<dbReference type="InterPro" id="IPR011009">
    <property type="entry name" value="Kinase-like_dom_sf"/>
</dbReference>
<keyword evidence="2" id="KW-0808">Transferase</keyword>
<feature type="region of interest" description="Disordered" evidence="8">
    <location>
        <begin position="1"/>
        <end position="23"/>
    </location>
</feature>
<dbReference type="OrthoDB" id="248923at2759"/>
<proteinExistence type="inferred from homology"/>
<organism evidence="10 11">
    <name type="scientific">Anabarilius grahami</name>
    <name type="common">Kanglang fish</name>
    <name type="synonym">Barilius grahami</name>
    <dbReference type="NCBI Taxonomy" id="495550"/>
    <lineage>
        <taxon>Eukaryota</taxon>
        <taxon>Metazoa</taxon>
        <taxon>Chordata</taxon>
        <taxon>Craniata</taxon>
        <taxon>Vertebrata</taxon>
        <taxon>Euteleostomi</taxon>
        <taxon>Actinopterygii</taxon>
        <taxon>Neopterygii</taxon>
        <taxon>Teleostei</taxon>
        <taxon>Ostariophysi</taxon>
        <taxon>Cypriniformes</taxon>
        <taxon>Xenocyprididae</taxon>
        <taxon>Xenocypridinae</taxon>
        <taxon>Xenocypridinae incertae sedis</taxon>
        <taxon>Anabarilius</taxon>
    </lineage>
</organism>
<evidence type="ECO:0000256" key="1">
    <source>
        <dbReference type="ARBA" id="ARBA00010886"/>
    </source>
</evidence>
<name>A0A3N0YIK4_ANAGA</name>
<dbReference type="InterPro" id="IPR050660">
    <property type="entry name" value="NEK_Ser/Thr_kinase"/>
</dbReference>
<dbReference type="SUPFAM" id="SSF48371">
    <property type="entry name" value="ARM repeat"/>
    <property type="match status" value="1"/>
</dbReference>
<evidence type="ECO:0000256" key="2">
    <source>
        <dbReference type="ARBA" id="ARBA00022679"/>
    </source>
</evidence>
<feature type="compositionally biased region" description="Polar residues" evidence="8">
    <location>
        <begin position="769"/>
        <end position="793"/>
    </location>
</feature>
<dbReference type="InterPro" id="IPR011989">
    <property type="entry name" value="ARM-like"/>
</dbReference>
<dbReference type="InterPro" id="IPR000719">
    <property type="entry name" value="Prot_kinase_dom"/>
</dbReference>
<dbReference type="GO" id="GO:0005524">
    <property type="term" value="F:ATP binding"/>
    <property type="evidence" value="ECO:0007669"/>
    <property type="project" value="UniProtKB-UniRule"/>
</dbReference>
<dbReference type="PROSITE" id="PS50011">
    <property type="entry name" value="PROTEIN_KINASE_DOM"/>
    <property type="match status" value="1"/>
</dbReference>
<dbReference type="EMBL" id="RJVU01041021">
    <property type="protein sequence ID" value="ROL46076.1"/>
    <property type="molecule type" value="Genomic_DNA"/>
</dbReference>
<dbReference type="AlphaFoldDB" id="A0A3N0YIK4"/>
<dbReference type="PROSITE" id="PS50176">
    <property type="entry name" value="ARM_REPEAT"/>
    <property type="match status" value="1"/>
</dbReference>
<protein>
    <submittedName>
        <fullName evidence="10">Serine/threonine-protein kinase Nek10</fullName>
    </submittedName>
</protein>
<evidence type="ECO:0000256" key="4">
    <source>
        <dbReference type="ARBA" id="ARBA00022777"/>
    </source>
</evidence>
<dbReference type="InterPro" id="IPR016024">
    <property type="entry name" value="ARM-type_fold"/>
</dbReference>
<keyword evidence="5 7" id="KW-0067">ATP-binding</keyword>
<dbReference type="SMART" id="SM00185">
    <property type="entry name" value="ARM"/>
    <property type="match status" value="2"/>
</dbReference>
<dbReference type="PROSITE" id="PS00107">
    <property type="entry name" value="PROTEIN_KINASE_ATP"/>
    <property type="match status" value="1"/>
</dbReference>
<dbReference type="Gene3D" id="1.10.510.10">
    <property type="entry name" value="Transferase(Phosphotransferase) domain 1"/>
    <property type="match status" value="2"/>
</dbReference>
<comment type="caution">
    <text evidence="10">The sequence shown here is derived from an EMBL/GenBank/DDBJ whole genome shotgun (WGS) entry which is preliminary data.</text>
</comment>
<evidence type="ECO:0000313" key="10">
    <source>
        <dbReference type="EMBL" id="ROL46076.1"/>
    </source>
</evidence>
<evidence type="ECO:0000256" key="6">
    <source>
        <dbReference type="PROSITE-ProRule" id="PRU00259"/>
    </source>
</evidence>
<dbReference type="Pfam" id="PF00069">
    <property type="entry name" value="Pkinase"/>
    <property type="match status" value="2"/>
</dbReference>
<dbReference type="GO" id="GO:1902749">
    <property type="term" value="P:regulation of cell cycle G2/M phase transition"/>
    <property type="evidence" value="ECO:0007669"/>
    <property type="project" value="TreeGrafter"/>
</dbReference>
<evidence type="ECO:0000256" key="3">
    <source>
        <dbReference type="ARBA" id="ARBA00022741"/>
    </source>
</evidence>
<dbReference type="Pfam" id="PF00514">
    <property type="entry name" value="Arm"/>
    <property type="match status" value="1"/>
</dbReference>
<dbReference type="Gene3D" id="3.30.200.20">
    <property type="entry name" value="Phosphorylase Kinase, domain 1"/>
    <property type="match status" value="1"/>
</dbReference>
<sequence>MPLQDRKSRGPNRSHPKPKDKELLDLKRLLSLITAPVSKQVSSLSQSKGRKSQNSSNVPDHRKNGANIEASELDNFSVTYRNQRCFSDQPHHTLFLDIFTALINNRLGCSNWLEKSSSDNVLRVLNCLRLLIRDPLHQKVFFELQGAGQLAMHMESVATVYLECREQTLEIEQLVAMTYMFQKLSSVEEQRQWIIHCGTHKTLVKLLSTRDSSVVLGALLALTSLAESQECKEKIGEMSIVEHILVVLQEYDMLSKRLSAELLRLLCSVQCIREQVRQCDGVPVLLSLLHSEHVKLLWSAVWVLVQLCQDPDTSTEIRAWGGVQQLLRILHGERVYVSDRSTIDTLSSANAAGRIHRQHVSVEVSPQETAENTINLQAACCAAITELVLDDTTALNVVQENGVYIIGKLILPQSFKEPQAKSLQVCQLFSPELFEMFIDVGHYVRDITAYEPLQEKIALLTVEELDVLRESIETVNQNRPPLRVINGYAVLDHLGSGAFGSVFKVRKQSGQNILALKEVNFHNPAFGKDKRSRDSSVEKIVCELTIIKEQMCHPNIVKYFKTFLEADKLYIVMELIEGAPLAEHFSSLKEKGQTFTEERVWNIFIQKQENSKLTSVVGTILYCCPEIVKNEPYGEKADVWAAGCILYQTVTLTPPFYSANMLSLATKIVEAVYDPVEDKTVSDRVTDMIKWCLTPNADERPDIIEVSSRISDIMMKFVDSLCASHNSLERRAERDRKRAQKYFLESNRTRMCIPLHQSVGLKEQDGQDRSQTQSFETSTSVLASGAEQKQSQVEIVKSQKHDQLPPAPQNSFKQRAIERFKKPLFTYGSDPYNLKVELNKVLQGSQELVEMSSASREWWSMIQCLSSDPSTAENRESGYSSLQDGLTYEEIQSMVEDVLEENGYYSAALSR</sequence>
<feature type="region of interest" description="Disordered" evidence="8">
    <location>
        <begin position="760"/>
        <end position="813"/>
    </location>
</feature>
<dbReference type="InterPro" id="IPR000225">
    <property type="entry name" value="Armadillo"/>
</dbReference>
<keyword evidence="3 7" id="KW-0547">Nucleotide-binding</keyword>
<dbReference type="SUPFAM" id="SSF56112">
    <property type="entry name" value="Protein kinase-like (PK-like)"/>
    <property type="match status" value="1"/>
</dbReference>
<evidence type="ECO:0000313" key="11">
    <source>
        <dbReference type="Proteomes" id="UP000281406"/>
    </source>
</evidence>
<dbReference type="PANTHER" id="PTHR43671:SF92">
    <property type="entry name" value="SERINE_THREONINE-PROTEIN KINASE NEK10"/>
    <property type="match status" value="1"/>
</dbReference>
<gene>
    <name evidence="10" type="ORF">DPX16_1983</name>
</gene>
<comment type="similarity">
    <text evidence="1">Belongs to the protein kinase superfamily. NEK Ser/Thr protein kinase family. NIMA subfamily.</text>
</comment>
<dbReference type="GO" id="GO:0004674">
    <property type="term" value="F:protein serine/threonine kinase activity"/>
    <property type="evidence" value="ECO:0007669"/>
    <property type="project" value="TreeGrafter"/>
</dbReference>
<evidence type="ECO:0000256" key="7">
    <source>
        <dbReference type="PROSITE-ProRule" id="PRU10141"/>
    </source>
</evidence>
<feature type="region of interest" description="Disordered" evidence="8">
    <location>
        <begin position="41"/>
        <end position="66"/>
    </location>
</feature>
<keyword evidence="4 10" id="KW-0418">Kinase</keyword>
<dbReference type="Proteomes" id="UP000281406">
    <property type="component" value="Unassembled WGS sequence"/>
</dbReference>
<dbReference type="FunFam" id="3.30.200.20:FF:000339">
    <property type="entry name" value="serine/threonine-protein kinase Nek10"/>
    <property type="match status" value="1"/>
</dbReference>
<dbReference type="PANTHER" id="PTHR43671">
    <property type="entry name" value="SERINE/THREONINE-PROTEIN KINASE NEK"/>
    <property type="match status" value="1"/>
</dbReference>
<evidence type="ECO:0000259" key="9">
    <source>
        <dbReference type="PROSITE" id="PS50011"/>
    </source>
</evidence>
<keyword evidence="11" id="KW-1185">Reference proteome</keyword>
<dbReference type="GO" id="GO:0048513">
    <property type="term" value="P:animal organ development"/>
    <property type="evidence" value="ECO:0007669"/>
    <property type="project" value="UniProtKB-ARBA"/>
</dbReference>
<dbReference type="Gene3D" id="1.25.10.10">
    <property type="entry name" value="Leucine-rich Repeat Variant"/>
    <property type="match status" value="2"/>
</dbReference>